<organism evidence="3 4">
    <name type="scientific">Bacillus salipaludis</name>
    <dbReference type="NCBI Taxonomy" id="2547811"/>
    <lineage>
        <taxon>Bacteria</taxon>
        <taxon>Bacillati</taxon>
        <taxon>Bacillota</taxon>
        <taxon>Bacilli</taxon>
        <taxon>Bacillales</taxon>
        <taxon>Bacillaceae</taxon>
        <taxon>Bacillus</taxon>
    </lineage>
</organism>
<dbReference type="InterPro" id="IPR006680">
    <property type="entry name" value="Amidohydro-rel"/>
</dbReference>
<gene>
    <name evidence="3" type="ORF">ACJEBI_20360</name>
</gene>
<dbReference type="SUPFAM" id="SSF51556">
    <property type="entry name" value="Metallo-dependent hydrolases"/>
    <property type="match status" value="1"/>
</dbReference>
<protein>
    <submittedName>
        <fullName evidence="3">Amidohydrolase family protein</fullName>
    </submittedName>
</protein>
<keyword evidence="1" id="KW-0456">Lyase</keyword>
<name>A0ABW8RJZ3_9BACI</name>
<comment type="caution">
    <text evidence="3">The sequence shown here is derived from an EMBL/GenBank/DDBJ whole genome shotgun (WGS) entry which is preliminary data.</text>
</comment>
<feature type="domain" description="Amidohydrolase-related" evidence="2">
    <location>
        <begin position="67"/>
        <end position="280"/>
    </location>
</feature>
<proteinExistence type="predicted"/>
<dbReference type="PANTHER" id="PTHR21240">
    <property type="entry name" value="2-AMINO-3-CARBOXYLMUCONATE-6-SEMIALDEHYDE DECARBOXYLASE"/>
    <property type="match status" value="1"/>
</dbReference>
<dbReference type="Gene3D" id="3.20.20.140">
    <property type="entry name" value="Metal-dependent hydrolases"/>
    <property type="match status" value="1"/>
</dbReference>
<evidence type="ECO:0000259" key="2">
    <source>
        <dbReference type="Pfam" id="PF04909"/>
    </source>
</evidence>
<evidence type="ECO:0000313" key="4">
    <source>
        <dbReference type="Proteomes" id="UP001623041"/>
    </source>
</evidence>
<evidence type="ECO:0000313" key="3">
    <source>
        <dbReference type="EMBL" id="MFK9093820.1"/>
    </source>
</evidence>
<dbReference type="RefSeq" id="WP_406582319.1">
    <property type="nucleotide sequence ID" value="NZ_JBJHQH010000017.1"/>
</dbReference>
<dbReference type="InterPro" id="IPR032465">
    <property type="entry name" value="ACMSD"/>
</dbReference>
<dbReference type="CDD" id="cd01292">
    <property type="entry name" value="metallo-dependent_hydrolases"/>
    <property type="match status" value="1"/>
</dbReference>
<dbReference type="Pfam" id="PF04909">
    <property type="entry name" value="Amidohydro_2"/>
    <property type="match status" value="1"/>
</dbReference>
<dbReference type="Proteomes" id="UP001623041">
    <property type="component" value="Unassembled WGS sequence"/>
</dbReference>
<keyword evidence="4" id="KW-1185">Reference proteome</keyword>
<evidence type="ECO:0000256" key="1">
    <source>
        <dbReference type="ARBA" id="ARBA00023239"/>
    </source>
</evidence>
<dbReference type="InterPro" id="IPR032466">
    <property type="entry name" value="Metal_Hydrolase"/>
</dbReference>
<dbReference type="EMBL" id="JBJHQH010000017">
    <property type="protein sequence ID" value="MFK9093820.1"/>
    <property type="molecule type" value="Genomic_DNA"/>
</dbReference>
<sequence>MFIDMHVHPDFYYSINDDEDRLEFRHRVMNIHKNGTPPLKHIFNQMKCAGLDKLCLLPQDYTTIEGAATVTNEEIKKIVDQAPDKFIGFASVDPFDSNACEKLEKAFTDLGLLGLKLNPSKQKYYPTDKILEPIYDICEKYDKPIIFHSGLSWEPGTLAKYSRPIEFEELAANRPKLRICLAHFGWPWVQETAMLMLKYPNVYADTGILYFDNAIEFYTQVFTKDIPSTWIDRSLRHQVMFGSDNPRFEQIRMAEALNHLGFRESTLELIRGKNALDFLGGSL</sequence>
<dbReference type="PANTHER" id="PTHR21240:SF19">
    <property type="entry name" value="CATALYTIC_ HYDROLASE"/>
    <property type="match status" value="1"/>
</dbReference>
<reference evidence="3 4" key="1">
    <citation type="submission" date="2024-11" db="EMBL/GenBank/DDBJ databases">
        <authorList>
            <person name="Lucas J.A."/>
        </authorList>
    </citation>
    <scope>NUCLEOTIDE SEQUENCE [LARGE SCALE GENOMIC DNA]</scope>
    <source>
        <strain evidence="3 4">Z 5.4</strain>
    </source>
</reference>
<accession>A0ABW8RJZ3</accession>